<evidence type="ECO:0000313" key="2">
    <source>
        <dbReference type="Proteomes" id="UP001501570"/>
    </source>
</evidence>
<name>A0ABP9RL61_9ACTN</name>
<protein>
    <submittedName>
        <fullName evidence="1">Uncharacterized protein</fullName>
    </submittedName>
</protein>
<dbReference type="Proteomes" id="UP001501570">
    <property type="component" value="Unassembled WGS sequence"/>
</dbReference>
<comment type="caution">
    <text evidence="1">The sequence shown here is derived from an EMBL/GenBank/DDBJ whole genome shotgun (WGS) entry which is preliminary data.</text>
</comment>
<dbReference type="EMBL" id="BAABJQ010000003">
    <property type="protein sequence ID" value="GAA5179944.1"/>
    <property type="molecule type" value="Genomic_DNA"/>
</dbReference>
<sequence length="201" mass="19825">MGIVGAVVAAYLVGVLGLDGGDGKARGVDGSSGLVTGSQQSPRALDPVVSDSAVAAPTVPDATVPDATVPDVTVPDPVVRDPATPGPDGAARVGRYVGQAQNAGLIGYVTLTIDSVDSDSGAAVGRIGWSGQLVGVGTLRGTVSASSARLNGVVDSPSGPWNTQVACQFVGGSGVNCDYTLQSAIADGRLPQRGSLTATRQ</sequence>
<accession>A0ABP9RL61</accession>
<evidence type="ECO:0000313" key="1">
    <source>
        <dbReference type="EMBL" id="GAA5179944.1"/>
    </source>
</evidence>
<proteinExistence type="predicted"/>
<gene>
    <name evidence="1" type="ORF">GCM10023322_11100</name>
</gene>
<organism evidence="1 2">
    <name type="scientific">Rugosimonospora acidiphila</name>
    <dbReference type="NCBI Taxonomy" id="556531"/>
    <lineage>
        <taxon>Bacteria</taxon>
        <taxon>Bacillati</taxon>
        <taxon>Actinomycetota</taxon>
        <taxon>Actinomycetes</taxon>
        <taxon>Micromonosporales</taxon>
        <taxon>Micromonosporaceae</taxon>
        <taxon>Rugosimonospora</taxon>
    </lineage>
</organism>
<keyword evidence="2" id="KW-1185">Reference proteome</keyword>
<reference evidence="2" key="1">
    <citation type="journal article" date="2019" name="Int. J. Syst. Evol. Microbiol.">
        <title>The Global Catalogue of Microorganisms (GCM) 10K type strain sequencing project: providing services to taxonomists for standard genome sequencing and annotation.</title>
        <authorList>
            <consortium name="The Broad Institute Genomics Platform"/>
            <consortium name="The Broad Institute Genome Sequencing Center for Infectious Disease"/>
            <person name="Wu L."/>
            <person name="Ma J."/>
        </authorList>
    </citation>
    <scope>NUCLEOTIDE SEQUENCE [LARGE SCALE GENOMIC DNA]</scope>
    <source>
        <strain evidence="2">JCM 18304</strain>
    </source>
</reference>